<comment type="catalytic activity">
    <reaction evidence="15">
        <text>[GlcNAc-(1-&gt;4)-Mur2Ac(oyl-L-Ala-gamma-D-Glu-L-Lys-D-Ala-D-Ala)](n)-di-trans,octa-cis-undecaprenyl diphosphate + beta-D-GlcNAc-(1-&gt;4)-Mur2Ac(oyl-L-Ala-gamma-D-Glu-L-Lys-D-Ala-D-Ala)-di-trans,octa-cis-undecaprenyl diphosphate = [GlcNAc-(1-&gt;4)-Mur2Ac(oyl-L-Ala-gamma-D-Glu-L-Lys-D-Ala-D-Ala)](n+1)-di-trans,octa-cis-undecaprenyl diphosphate + di-trans,octa-cis-undecaprenyl diphosphate + H(+)</text>
        <dbReference type="Rhea" id="RHEA:23708"/>
        <dbReference type="Rhea" id="RHEA-COMP:9602"/>
        <dbReference type="Rhea" id="RHEA-COMP:9603"/>
        <dbReference type="ChEBI" id="CHEBI:15378"/>
        <dbReference type="ChEBI" id="CHEBI:58405"/>
        <dbReference type="ChEBI" id="CHEBI:60033"/>
        <dbReference type="ChEBI" id="CHEBI:78435"/>
        <dbReference type="EC" id="2.4.99.28"/>
    </reaction>
</comment>
<dbReference type="GO" id="GO:0005886">
    <property type="term" value="C:plasma membrane"/>
    <property type="evidence" value="ECO:0007669"/>
    <property type="project" value="TreeGrafter"/>
</dbReference>
<evidence type="ECO:0000256" key="2">
    <source>
        <dbReference type="ARBA" id="ARBA00022676"/>
    </source>
</evidence>
<evidence type="ECO:0000256" key="9">
    <source>
        <dbReference type="ARBA" id="ARBA00032370"/>
    </source>
</evidence>
<keyword evidence="5" id="KW-0133">Cell shape</keyword>
<dbReference type="GO" id="GO:0032153">
    <property type="term" value="C:cell division site"/>
    <property type="evidence" value="ECO:0007669"/>
    <property type="project" value="TreeGrafter"/>
</dbReference>
<feature type="transmembrane region" description="Helical" evidence="16">
    <location>
        <begin position="68"/>
        <end position="87"/>
    </location>
</feature>
<accession>A0A1W9S0L9</accession>
<dbReference type="EMBL" id="NATQ01000060">
    <property type="protein sequence ID" value="OQX90389.1"/>
    <property type="molecule type" value="Genomic_DNA"/>
</dbReference>
<feature type="transmembrane region" description="Helical" evidence="16">
    <location>
        <begin position="269"/>
        <end position="289"/>
    </location>
</feature>
<keyword evidence="7 16" id="KW-1133">Transmembrane helix</keyword>
<organism evidence="17 18">
    <name type="scientific">Candidatus Coatesbacteria bacterium 4484_99</name>
    <dbReference type="NCBI Taxonomy" id="1970774"/>
    <lineage>
        <taxon>Bacteria</taxon>
        <taxon>Candidatus Coatesiibacteriota</taxon>
    </lineage>
</organism>
<dbReference type="PANTHER" id="PTHR30474">
    <property type="entry name" value="CELL CYCLE PROTEIN"/>
    <property type="match status" value="1"/>
</dbReference>
<evidence type="ECO:0000256" key="15">
    <source>
        <dbReference type="ARBA" id="ARBA00049902"/>
    </source>
</evidence>
<dbReference type="GO" id="GO:0009252">
    <property type="term" value="P:peptidoglycan biosynthetic process"/>
    <property type="evidence" value="ECO:0007669"/>
    <property type="project" value="UniProtKB-KW"/>
</dbReference>
<protein>
    <recommendedName>
        <fullName evidence="12">Probable peptidoglycan glycosyltransferase FtsW</fullName>
        <ecNumber evidence="14">2.4.99.28</ecNumber>
    </recommendedName>
    <alternativeName>
        <fullName evidence="13">Cell division protein FtsW</fullName>
    </alternativeName>
    <alternativeName>
        <fullName evidence="10">Cell wall polymerase</fullName>
    </alternativeName>
    <alternativeName>
        <fullName evidence="9">Peptidoglycan polymerase</fullName>
    </alternativeName>
</protein>
<dbReference type="Pfam" id="PF01098">
    <property type="entry name" value="FTSW_RODA_SPOVE"/>
    <property type="match status" value="1"/>
</dbReference>
<dbReference type="GO" id="GO:0008955">
    <property type="term" value="F:peptidoglycan glycosyltransferase activity"/>
    <property type="evidence" value="ECO:0007669"/>
    <property type="project" value="UniProtKB-EC"/>
</dbReference>
<evidence type="ECO:0000256" key="4">
    <source>
        <dbReference type="ARBA" id="ARBA00022692"/>
    </source>
</evidence>
<name>A0A1W9S0L9_9BACT</name>
<feature type="transmembrane region" description="Helical" evidence="16">
    <location>
        <begin position="301"/>
        <end position="329"/>
    </location>
</feature>
<evidence type="ECO:0000256" key="13">
    <source>
        <dbReference type="ARBA" id="ARBA00041418"/>
    </source>
</evidence>
<dbReference type="EC" id="2.4.99.28" evidence="14"/>
<dbReference type="Proteomes" id="UP000192611">
    <property type="component" value="Unassembled WGS sequence"/>
</dbReference>
<evidence type="ECO:0000313" key="17">
    <source>
        <dbReference type="EMBL" id="OQX90389.1"/>
    </source>
</evidence>
<dbReference type="GO" id="GO:0008360">
    <property type="term" value="P:regulation of cell shape"/>
    <property type="evidence" value="ECO:0007669"/>
    <property type="project" value="UniProtKB-KW"/>
</dbReference>
<keyword evidence="2" id="KW-0328">Glycosyltransferase</keyword>
<dbReference type="GO" id="GO:0015648">
    <property type="term" value="F:lipid-linked peptidoglycan transporter activity"/>
    <property type="evidence" value="ECO:0007669"/>
    <property type="project" value="TreeGrafter"/>
</dbReference>
<evidence type="ECO:0000256" key="6">
    <source>
        <dbReference type="ARBA" id="ARBA00022984"/>
    </source>
</evidence>
<comment type="subcellular location">
    <subcellularLocation>
        <location evidence="1">Membrane</location>
        <topology evidence="1">Multi-pass membrane protein</topology>
    </subcellularLocation>
</comment>
<comment type="caution">
    <text evidence="17">The sequence shown here is derived from an EMBL/GenBank/DDBJ whole genome shotgun (WGS) entry which is preliminary data.</text>
</comment>
<feature type="transmembrane region" description="Helical" evidence="16">
    <location>
        <begin position="41"/>
        <end position="61"/>
    </location>
</feature>
<evidence type="ECO:0000256" key="14">
    <source>
        <dbReference type="ARBA" id="ARBA00044770"/>
    </source>
</evidence>
<sequence length="381" mass="40820">MNRYETLIVGSTMLLLLIGIYAVYSASGPIAYLQHNGDVGYFFRRQVMALGIGIAGFLTLWRLNYNVIIELSPVLFGVNIVMLVALFGFGTGRCGVNRWLPLGNGLYIQPSLITLVTVPLFISYIRKKNRSNSQSASKAEWIALGVLGVLFLLIAFEPDLSMAFVVAVVTMVVMFVGGFSIKRLLLIAFIIGITGLIFTFVERYRVERITSFVDPWGNRSGTGYQSVQALISIGSGGFFGKGLCHGMQKFFYLPAPHTDFVYPVIAEELGLWGCTIVLLGFVVLIGAGMKAAIRSGSIVSAIVGTGMVSIIAIPAIVNLGMATGLLPVVGVPLPFISYSGTGLVVALSGMGILASIARIGDRYADDVLGEVGAFDYNGVEL</sequence>
<evidence type="ECO:0000256" key="5">
    <source>
        <dbReference type="ARBA" id="ARBA00022960"/>
    </source>
</evidence>
<evidence type="ECO:0000256" key="8">
    <source>
        <dbReference type="ARBA" id="ARBA00023136"/>
    </source>
</evidence>
<feature type="transmembrane region" description="Helical" evidence="16">
    <location>
        <begin position="107"/>
        <end position="126"/>
    </location>
</feature>
<dbReference type="InterPro" id="IPR001182">
    <property type="entry name" value="FtsW/RodA"/>
</dbReference>
<gene>
    <name evidence="17" type="ORF">B6D57_03420</name>
</gene>
<comment type="similarity">
    <text evidence="11">Belongs to the SEDS family. FtsW subfamily.</text>
</comment>
<feature type="transmembrane region" description="Helical" evidence="16">
    <location>
        <begin position="162"/>
        <end position="179"/>
    </location>
</feature>
<evidence type="ECO:0000256" key="7">
    <source>
        <dbReference type="ARBA" id="ARBA00022989"/>
    </source>
</evidence>
<evidence type="ECO:0000256" key="3">
    <source>
        <dbReference type="ARBA" id="ARBA00022679"/>
    </source>
</evidence>
<keyword evidence="4 16" id="KW-0812">Transmembrane</keyword>
<feature type="transmembrane region" description="Helical" evidence="16">
    <location>
        <begin position="184"/>
        <end position="201"/>
    </location>
</feature>
<evidence type="ECO:0000256" key="11">
    <source>
        <dbReference type="ARBA" id="ARBA00038053"/>
    </source>
</evidence>
<keyword evidence="8 16" id="KW-0472">Membrane</keyword>
<keyword evidence="6" id="KW-0573">Peptidoglycan synthesis</keyword>
<dbReference type="PANTHER" id="PTHR30474:SF2">
    <property type="entry name" value="PEPTIDOGLYCAN GLYCOSYLTRANSFERASE FTSW-RELATED"/>
    <property type="match status" value="1"/>
</dbReference>
<proteinExistence type="inferred from homology"/>
<feature type="transmembrane region" description="Helical" evidence="16">
    <location>
        <begin position="335"/>
        <end position="356"/>
    </location>
</feature>
<evidence type="ECO:0000256" key="12">
    <source>
        <dbReference type="ARBA" id="ARBA00041185"/>
    </source>
</evidence>
<evidence type="ECO:0000256" key="10">
    <source>
        <dbReference type="ARBA" id="ARBA00033270"/>
    </source>
</evidence>
<evidence type="ECO:0000313" key="18">
    <source>
        <dbReference type="Proteomes" id="UP000192611"/>
    </source>
</evidence>
<evidence type="ECO:0000256" key="1">
    <source>
        <dbReference type="ARBA" id="ARBA00004141"/>
    </source>
</evidence>
<keyword evidence="3" id="KW-0808">Transferase</keyword>
<dbReference type="AlphaFoldDB" id="A0A1W9S0L9"/>
<feature type="transmembrane region" description="Helical" evidence="16">
    <location>
        <begin position="138"/>
        <end position="156"/>
    </location>
</feature>
<reference evidence="18" key="1">
    <citation type="submission" date="2017-03" db="EMBL/GenBank/DDBJ databases">
        <title>Novel pathways for hydrocarbon cycling and metabolic interdependencies in hydrothermal sediment communities.</title>
        <authorList>
            <person name="Dombrowski N."/>
            <person name="Seitz K."/>
            <person name="Teske A."/>
            <person name="Baker B."/>
        </authorList>
    </citation>
    <scope>NUCLEOTIDE SEQUENCE [LARGE SCALE GENOMIC DNA]</scope>
</reference>
<dbReference type="GO" id="GO:0051301">
    <property type="term" value="P:cell division"/>
    <property type="evidence" value="ECO:0007669"/>
    <property type="project" value="InterPro"/>
</dbReference>
<evidence type="ECO:0000256" key="16">
    <source>
        <dbReference type="SAM" id="Phobius"/>
    </source>
</evidence>